<dbReference type="EMBL" id="JAAWVT010000012">
    <property type="protein sequence ID" value="NKG22510.1"/>
    <property type="molecule type" value="Genomic_DNA"/>
</dbReference>
<dbReference type="InterPro" id="IPR036390">
    <property type="entry name" value="WH_DNA-bd_sf"/>
</dbReference>
<dbReference type="Gene3D" id="1.10.10.10">
    <property type="entry name" value="Winged helix-like DNA-binding domain superfamily/Winged helix DNA-binding domain"/>
    <property type="match status" value="1"/>
</dbReference>
<feature type="domain" description="HTH arsR-type" evidence="4">
    <location>
        <begin position="1"/>
        <end position="97"/>
    </location>
</feature>
<evidence type="ECO:0000313" key="6">
    <source>
        <dbReference type="Proteomes" id="UP000746595"/>
    </source>
</evidence>
<dbReference type="SUPFAM" id="SSF46785">
    <property type="entry name" value="Winged helix' DNA-binding domain"/>
    <property type="match status" value="1"/>
</dbReference>
<dbReference type="InterPro" id="IPR001845">
    <property type="entry name" value="HTH_ArsR_DNA-bd_dom"/>
</dbReference>
<dbReference type="PRINTS" id="PR00778">
    <property type="entry name" value="HTHARSR"/>
</dbReference>
<keyword evidence="1" id="KW-0805">Transcription regulation</keyword>
<keyword evidence="3" id="KW-0804">Transcription</keyword>
<dbReference type="InterPro" id="IPR036388">
    <property type="entry name" value="WH-like_DNA-bd_sf"/>
</dbReference>
<dbReference type="PANTHER" id="PTHR43132">
    <property type="entry name" value="ARSENICAL RESISTANCE OPERON REPRESSOR ARSR-RELATED"/>
    <property type="match status" value="1"/>
</dbReference>
<dbReference type="RefSeq" id="WP_168153278.1">
    <property type="nucleotide sequence ID" value="NZ_JAAWVT010000012.1"/>
</dbReference>
<sequence length="97" mass="10609">MSSWSVPEATRQVFAALADPTRIRLLNLLGESASSASRLSVPLGISRQAVAKHLRILLEAGLVKRNRTGRETVFETVVEGLAPVSQFINQLRGDRRA</sequence>
<name>A0ABX1G8C3_9MICC</name>
<dbReference type="Proteomes" id="UP000746595">
    <property type="component" value="Unassembled WGS sequence"/>
</dbReference>
<evidence type="ECO:0000256" key="3">
    <source>
        <dbReference type="ARBA" id="ARBA00023163"/>
    </source>
</evidence>
<dbReference type="CDD" id="cd00090">
    <property type="entry name" value="HTH_ARSR"/>
    <property type="match status" value="1"/>
</dbReference>
<evidence type="ECO:0000256" key="2">
    <source>
        <dbReference type="ARBA" id="ARBA00023125"/>
    </source>
</evidence>
<evidence type="ECO:0000256" key="1">
    <source>
        <dbReference type="ARBA" id="ARBA00023015"/>
    </source>
</evidence>
<dbReference type="SMART" id="SM00418">
    <property type="entry name" value="HTH_ARSR"/>
    <property type="match status" value="1"/>
</dbReference>
<dbReference type="PROSITE" id="PS50987">
    <property type="entry name" value="HTH_ARSR_2"/>
    <property type="match status" value="1"/>
</dbReference>
<dbReference type="InterPro" id="IPR011991">
    <property type="entry name" value="ArsR-like_HTH"/>
</dbReference>
<gene>
    <name evidence="5" type="ORF">HED64_17565</name>
</gene>
<reference evidence="5 6" key="1">
    <citation type="submission" date="2020-04" db="EMBL/GenBank/DDBJ databases">
        <title>Paeniglutamicibacter sp. ANT13_2, a novel actinomycete isolated from sediment in Antarctica.</title>
        <authorList>
            <person name="Sakdapetsiri C."/>
            <person name="Pinyakong O."/>
        </authorList>
    </citation>
    <scope>NUCLEOTIDE SEQUENCE [LARGE SCALE GENOMIC DNA]</scope>
    <source>
        <strain evidence="5 6">ANT13_2</strain>
    </source>
</reference>
<evidence type="ECO:0000259" key="4">
    <source>
        <dbReference type="PROSITE" id="PS50987"/>
    </source>
</evidence>
<accession>A0ABX1G8C3</accession>
<dbReference type="InterPro" id="IPR051011">
    <property type="entry name" value="Metal_resp_trans_reg"/>
</dbReference>
<protein>
    <submittedName>
        <fullName evidence="5">Winged helix-turn-helix transcriptional regulator</fullName>
    </submittedName>
</protein>
<dbReference type="Pfam" id="PF12840">
    <property type="entry name" value="HTH_20"/>
    <property type="match status" value="1"/>
</dbReference>
<organism evidence="5 6">
    <name type="scientific">Paeniglutamicibacter terrestris</name>
    <dbReference type="NCBI Taxonomy" id="2723403"/>
    <lineage>
        <taxon>Bacteria</taxon>
        <taxon>Bacillati</taxon>
        <taxon>Actinomycetota</taxon>
        <taxon>Actinomycetes</taxon>
        <taxon>Micrococcales</taxon>
        <taxon>Micrococcaceae</taxon>
        <taxon>Paeniglutamicibacter</taxon>
    </lineage>
</organism>
<comment type="caution">
    <text evidence="5">The sequence shown here is derived from an EMBL/GenBank/DDBJ whole genome shotgun (WGS) entry which is preliminary data.</text>
</comment>
<keyword evidence="6" id="KW-1185">Reference proteome</keyword>
<dbReference type="PANTHER" id="PTHR43132:SF2">
    <property type="entry name" value="ARSENICAL RESISTANCE OPERON REPRESSOR ARSR-RELATED"/>
    <property type="match status" value="1"/>
</dbReference>
<keyword evidence="2" id="KW-0238">DNA-binding</keyword>
<dbReference type="NCBIfam" id="NF033788">
    <property type="entry name" value="HTH_metalloreg"/>
    <property type="match status" value="1"/>
</dbReference>
<evidence type="ECO:0000313" key="5">
    <source>
        <dbReference type="EMBL" id="NKG22510.1"/>
    </source>
</evidence>
<proteinExistence type="predicted"/>